<protein>
    <submittedName>
        <fullName evidence="3">Uncharacterized protein</fullName>
    </submittedName>
</protein>
<accession>A0A7S1Y5B9</accession>
<evidence type="ECO:0000313" key="3">
    <source>
        <dbReference type="EMBL" id="CAD9277680.1"/>
    </source>
</evidence>
<feature type="transmembrane region" description="Helical" evidence="2">
    <location>
        <begin position="30"/>
        <end position="50"/>
    </location>
</feature>
<dbReference type="PANTHER" id="PTHR31134:SF1">
    <property type="entry name" value="TRANSMEMBRANE PROTEIN 128"/>
    <property type="match status" value="1"/>
</dbReference>
<gene>
    <name evidence="3" type="ORF">GOCE00092_LOCUS6589</name>
</gene>
<sequence>MAGAYQRVAASEEGSSTGRNRSSDRVFDKIYALIWVILAVLVARWTKFFHVLFSDDRVLQPVMHLAAVCLGINTILLLYLTVYLPKFNNIKDSAAWDVFCPRVVPTMSFVGVLCFLFLIRGTWPVWGFLSPLILGTETLGALFAMHFVPWFA</sequence>
<feature type="transmembrane region" description="Helical" evidence="2">
    <location>
        <begin position="96"/>
        <end position="119"/>
    </location>
</feature>
<keyword evidence="2" id="KW-0472">Membrane</keyword>
<keyword evidence="2" id="KW-1133">Transmembrane helix</keyword>
<evidence type="ECO:0000256" key="2">
    <source>
        <dbReference type="SAM" id="Phobius"/>
    </source>
</evidence>
<name>A0A7S1Y5B9_9STRA</name>
<dbReference type="EMBL" id="HBGK01012683">
    <property type="protein sequence ID" value="CAD9277680.1"/>
    <property type="molecule type" value="Transcribed_RNA"/>
</dbReference>
<dbReference type="Pfam" id="PF20479">
    <property type="entry name" value="TMEM128"/>
    <property type="match status" value="1"/>
</dbReference>
<organism evidence="3">
    <name type="scientific">Grammatophora oceanica</name>
    <dbReference type="NCBI Taxonomy" id="210454"/>
    <lineage>
        <taxon>Eukaryota</taxon>
        <taxon>Sar</taxon>
        <taxon>Stramenopiles</taxon>
        <taxon>Ochrophyta</taxon>
        <taxon>Bacillariophyta</taxon>
        <taxon>Fragilariophyceae</taxon>
        <taxon>Fragilariophycidae</taxon>
        <taxon>Rhabdonematales</taxon>
        <taxon>Grammatophoraceae</taxon>
        <taxon>Grammatophora</taxon>
    </lineage>
</organism>
<dbReference type="AlphaFoldDB" id="A0A7S1Y5B9"/>
<proteinExistence type="predicted"/>
<reference evidence="3" key="1">
    <citation type="submission" date="2021-01" db="EMBL/GenBank/DDBJ databases">
        <authorList>
            <person name="Corre E."/>
            <person name="Pelletier E."/>
            <person name="Niang G."/>
            <person name="Scheremetjew M."/>
            <person name="Finn R."/>
            <person name="Kale V."/>
            <person name="Holt S."/>
            <person name="Cochrane G."/>
            <person name="Meng A."/>
            <person name="Brown T."/>
            <person name="Cohen L."/>
        </authorList>
    </citation>
    <scope>NUCLEOTIDE SEQUENCE</scope>
    <source>
        <strain evidence="3">CCMP 410</strain>
    </source>
</reference>
<feature type="transmembrane region" description="Helical" evidence="2">
    <location>
        <begin position="62"/>
        <end position="84"/>
    </location>
</feature>
<keyword evidence="2" id="KW-0812">Transmembrane</keyword>
<evidence type="ECO:0000256" key="1">
    <source>
        <dbReference type="SAM" id="MobiDB-lite"/>
    </source>
</evidence>
<feature type="transmembrane region" description="Helical" evidence="2">
    <location>
        <begin position="125"/>
        <end position="148"/>
    </location>
</feature>
<dbReference type="InterPro" id="IPR033579">
    <property type="entry name" value="TMEM128"/>
</dbReference>
<dbReference type="PANTHER" id="PTHR31134">
    <property type="entry name" value="TRANSMEMBRANE PROTEIN 128"/>
    <property type="match status" value="1"/>
</dbReference>
<feature type="region of interest" description="Disordered" evidence="1">
    <location>
        <begin position="1"/>
        <end position="21"/>
    </location>
</feature>